<accession>A0A0G0RM76</accession>
<dbReference type="AlphaFoldDB" id="A0A0G0RM76"/>
<sequence>WLFGFDAVGAAQKLLDGLKPGEKS</sequence>
<protein>
    <submittedName>
        <fullName evidence="1">Uncharacterized protein</fullName>
    </submittedName>
</protein>
<dbReference type="EMBL" id="LBYI01000003">
    <property type="protein sequence ID" value="KKR51006.1"/>
    <property type="molecule type" value="Genomic_DNA"/>
</dbReference>
<feature type="non-terminal residue" evidence="1">
    <location>
        <position position="1"/>
    </location>
</feature>
<reference evidence="1 2" key="1">
    <citation type="journal article" date="2015" name="Nature">
        <title>rRNA introns, odd ribosomes, and small enigmatic genomes across a large radiation of phyla.</title>
        <authorList>
            <person name="Brown C.T."/>
            <person name="Hug L.A."/>
            <person name="Thomas B.C."/>
            <person name="Sharon I."/>
            <person name="Castelle C.J."/>
            <person name="Singh A."/>
            <person name="Wilkins M.J."/>
            <person name="Williams K.H."/>
            <person name="Banfield J.F."/>
        </authorList>
    </citation>
    <scope>NUCLEOTIDE SEQUENCE [LARGE SCALE GENOMIC DNA]</scope>
</reference>
<evidence type="ECO:0000313" key="2">
    <source>
        <dbReference type="Proteomes" id="UP000034531"/>
    </source>
</evidence>
<proteinExistence type="predicted"/>
<gene>
    <name evidence="1" type="ORF">UT84_C0003G0001</name>
</gene>
<dbReference type="Proteomes" id="UP000034531">
    <property type="component" value="Unassembled WGS sequence"/>
</dbReference>
<organism evidence="1 2">
    <name type="scientific">Candidatus Curtissbacteria bacterium GW2011_GWA1_40_16</name>
    <dbReference type="NCBI Taxonomy" id="1618405"/>
    <lineage>
        <taxon>Bacteria</taxon>
        <taxon>Candidatus Curtissiibacteriota</taxon>
    </lineage>
</organism>
<name>A0A0G0RM76_9BACT</name>
<evidence type="ECO:0000313" key="1">
    <source>
        <dbReference type="EMBL" id="KKR51006.1"/>
    </source>
</evidence>
<comment type="caution">
    <text evidence="1">The sequence shown here is derived from an EMBL/GenBank/DDBJ whole genome shotgun (WGS) entry which is preliminary data.</text>
</comment>